<evidence type="ECO:0000313" key="1">
    <source>
        <dbReference type="EMBL" id="KAJ1208366.1"/>
    </source>
</evidence>
<sequence length="93" mass="10465">MVQQFANVYHLPAFKEECLAAVTLKIEQADHLLKEVDSQYLIREEALVGAHPLCRASDRMAAAMLACSPIRKNEFSGAKVSGRDRFQVLRAYQ</sequence>
<organism evidence="1 2">
    <name type="scientific">Pleurodeles waltl</name>
    <name type="common">Iberian ribbed newt</name>
    <dbReference type="NCBI Taxonomy" id="8319"/>
    <lineage>
        <taxon>Eukaryota</taxon>
        <taxon>Metazoa</taxon>
        <taxon>Chordata</taxon>
        <taxon>Craniata</taxon>
        <taxon>Vertebrata</taxon>
        <taxon>Euteleostomi</taxon>
        <taxon>Amphibia</taxon>
        <taxon>Batrachia</taxon>
        <taxon>Caudata</taxon>
        <taxon>Salamandroidea</taxon>
        <taxon>Salamandridae</taxon>
        <taxon>Pleurodelinae</taxon>
        <taxon>Pleurodeles</taxon>
    </lineage>
</organism>
<name>A0AAV7W718_PLEWA</name>
<proteinExistence type="predicted"/>
<keyword evidence="2" id="KW-1185">Reference proteome</keyword>
<gene>
    <name evidence="1" type="ORF">NDU88_003752</name>
</gene>
<reference evidence="1" key="1">
    <citation type="journal article" date="2022" name="bioRxiv">
        <title>Sequencing and chromosome-scale assembly of the giantPleurodeles waltlgenome.</title>
        <authorList>
            <person name="Brown T."/>
            <person name="Elewa A."/>
            <person name="Iarovenko S."/>
            <person name="Subramanian E."/>
            <person name="Araus A.J."/>
            <person name="Petzold A."/>
            <person name="Susuki M."/>
            <person name="Suzuki K.-i.T."/>
            <person name="Hayashi T."/>
            <person name="Toyoda A."/>
            <person name="Oliveira C."/>
            <person name="Osipova E."/>
            <person name="Leigh N.D."/>
            <person name="Simon A."/>
            <person name="Yun M.H."/>
        </authorList>
    </citation>
    <scope>NUCLEOTIDE SEQUENCE</scope>
    <source>
        <strain evidence="1">20211129_DDA</strain>
        <tissue evidence="1">Liver</tissue>
    </source>
</reference>
<evidence type="ECO:0000313" key="2">
    <source>
        <dbReference type="Proteomes" id="UP001066276"/>
    </source>
</evidence>
<accession>A0AAV7W718</accession>
<dbReference type="AlphaFoldDB" id="A0AAV7W718"/>
<protein>
    <submittedName>
        <fullName evidence="1">Uncharacterized protein</fullName>
    </submittedName>
</protein>
<dbReference type="EMBL" id="JANPWB010000002">
    <property type="protein sequence ID" value="KAJ1208366.1"/>
    <property type="molecule type" value="Genomic_DNA"/>
</dbReference>
<dbReference type="Proteomes" id="UP001066276">
    <property type="component" value="Chromosome 1_2"/>
</dbReference>
<comment type="caution">
    <text evidence="1">The sequence shown here is derived from an EMBL/GenBank/DDBJ whole genome shotgun (WGS) entry which is preliminary data.</text>
</comment>